<proteinExistence type="predicted"/>
<dbReference type="AlphaFoldDB" id="N1WL36"/>
<dbReference type="STRING" id="1218598.LEP1GSC060_3513"/>
<dbReference type="Pfam" id="PF02470">
    <property type="entry name" value="MlaD"/>
    <property type="match status" value="1"/>
</dbReference>
<dbReference type="EMBL" id="AOHC02000048">
    <property type="protein sequence ID" value="EMY76503.1"/>
    <property type="molecule type" value="Genomic_DNA"/>
</dbReference>
<accession>N1WL36</accession>
<dbReference type="PANTHER" id="PTHR33371">
    <property type="entry name" value="INTERMEMBRANE PHOSPHOLIPID TRANSPORT SYSTEM BINDING PROTEIN MLAD-RELATED"/>
    <property type="match status" value="1"/>
</dbReference>
<comment type="caution">
    <text evidence="3">The sequence shown here is derived from an EMBL/GenBank/DDBJ whole genome shotgun (WGS) entry which is preliminary data.</text>
</comment>
<dbReference type="PANTHER" id="PTHR33371:SF4">
    <property type="entry name" value="INTERMEMBRANE PHOSPHOLIPID TRANSPORT SYSTEM BINDING PROTEIN MLAD"/>
    <property type="match status" value="1"/>
</dbReference>
<sequence>MFLCAGTPHFKKKKVASEPPPYKIRSYNKPIRFMNLSKHVAVLTGLIFFLGFSLGMYISVIEKAGTKDEYPYTMKIYYPRLEGIHPGAPVRILGVERGIVRSLDVVSIEEVGDQRFLNKDQTKAIEIVIRLKEPITLWDNYKITFQTNTILSGRTIDIDPGSFDKEDTVFFQPTYLEEEQRPPDFLPSADYFEDFFAASTGVIRENREDIRTSFNNFYEISEKLKSNRGTIPRIINSPETYDNVLELLTDARIFGNDARRYTEGYRKLERSAPIPLSINLYRKTTLIGNVGNNYYFKKL</sequence>
<keyword evidence="1" id="KW-0812">Transmembrane</keyword>
<keyword evidence="4" id="KW-1185">Reference proteome</keyword>
<evidence type="ECO:0000313" key="3">
    <source>
        <dbReference type="EMBL" id="EMY76503.1"/>
    </source>
</evidence>
<dbReference type="Proteomes" id="UP000012313">
    <property type="component" value="Unassembled WGS sequence"/>
</dbReference>
<keyword evidence="1" id="KW-1133">Transmembrane helix</keyword>
<evidence type="ECO:0000256" key="1">
    <source>
        <dbReference type="SAM" id="Phobius"/>
    </source>
</evidence>
<evidence type="ECO:0000313" key="4">
    <source>
        <dbReference type="Proteomes" id="UP000012313"/>
    </source>
</evidence>
<dbReference type="InterPro" id="IPR003399">
    <property type="entry name" value="Mce/MlaD"/>
</dbReference>
<reference evidence="3" key="1">
    <citation type="submission" date="2013-03" db="EMBL/GenBank/DDBJ databases">
        <authorList>
            <person name="Harkins D.M."/>
            <person name="Durkin A.S."/>
            <person name="Brinkac L.M."/>
            <person name="Haft D.H."/>
            <person name="Selengut J.D."/>
            <person name="Sanka R."/>
            <person name="DePew J."/>
            <person name="Purushe J."/>
            <person name="Hartskeerl R.A."/>
            <person name="Ahmed A."/>
            <person name="van der Linden H."/>
            <person name="Goris M.G.A."/>
            <person name="Vinetz J.M."/>
            <person name="Sutton G.G."/>
            <person name="Nierman W.C."/>
            <person name="Fouts D.E."/>
        </authorList>
    </citation>
    <scope>NUCLEOTIDE SEQUENCE [LARGE SCALE GENOMIC DNA]</scope>
    <source>
        <strain evidence="3">ICFT</strain>
    </source>
</reference>
<evidence type="ECO:0000259" key="2">
    <source>
        <dbReference type="Pfam" id="PF02470"/>
    </source>
</evidence>
<keyword evidence="1" id="KW-0472">Membrane</keyword>
<organism evidence="3 4">
    <name type="scientific">Leptospira weilii serovar Ranarum str. ICFT</name>
    <dbReference type="NCBI Taxonomy" id="1218598"/>
    <lineage>
        <taxon>Bacteria</taxon>
        <taxon>Pseudomonadati</taxon>
        <taxon>Spirochaetota</taxon>
        <taxon>Spirochaetia</taxon>
        <taxon>Leptospirales</taxon>
        <taxon>Leptospiraceae</taxon>
        <taxon>Leptospira</taxon>
    </lineage>
</organism>
<name>N1WL36_9LEPT</name>
<dbReference type="InterPro" id="IPR052336">
    <property type="entry name" value="MlaD_Phospholipid_Transporter"/>
</dbReference>
<feature type="domain" description="Mce/MlaD" evidence="2">
    <location>
        <begin position="71"/>
        <end position="161"/>
    </location>
</feature>
<feature type="transmembrane region" description="Helical" evidence="1">
    <location>
        <begin position="40"/>
        <end position="60"/>
    </location>
</feature>
<protein>
    <recommendedName>
        <fullName evidence="2">Mce/MlaD domain-containing protein</fullName>
    </recommendedName>
</protein>
<gene>
    <name evidence="3" type="ORF">LEP1GSC060_3513</name>
</gene>